<proteinExistence type="predicted"/>
<evidence type="ECO:0000313" key="1">
    <source>
        <dbReference type="EMBL" id="MFC7017361.1"/>
    </source>
</evidence>
<dbReference type="RefSeq" id="WP_189878703.1">
    <property type="nucleotide sequence ID" value="NZ_BMWA01000029.1"/>
</dbReference>
<keyword evidence="2" id="KW-1185">Reference proteome</keyword>
<dbReference type="EMBL" id="JBHSYM010000097">
    <property type="protein sequence ID" value="MFC7017361.1"/>
    <property type="molecule type" value="Genomic_DNA"/>
</dbReference>
<dbReference type="Proteomes" id="UP001596409">
    <property type="component" value="Unassembled WGS sequence"/>
</dbReference>
<organism evidence="1 2">
    <name type="scientific">Streptomyces viridiviolaceus</name>
    <dbReference type="NCBI Taxonomy" id="68282"/>
    <lineage>
        <taxon>Bacteria</taxon>
        <taxon>Bacillati</taxon>
        <taxon>Actinomycetota</taxon>
        <taxon>Actinomycetes</taxon>
        <taxon>Kitasatosporales</taxon>
        <taxon>Streptomycetaceae</taxon>
        <taxon>Streptomyces</taxon>
    </lineage>
</organism>
<comment type="caution">
    <text evidence="1">The sequence shown here is derived from an EMBL/GenBank/DDBJ whole genome shotgun (WGS) entry which is preliminary data.</text>
</comment>
<reference evidence="2" key="1">
    <citation type="journal article" date="2019" name="Int. J. Syst. Evol. Microbiol.">
        <title>The Global Catalogue of Microorganisms (GCM) 10K type strain sequencing project: providing services to taxonomists for standard genome sequencing and annotation.</title>
        <authorList>
            <consortium name="The Broad Institute Genomics Platform"/>
            <consortium name="The Broad Institute Genome Sequencing Center for Infectious Disease"/>
            <person name="Wu L."/>
            <person name="Ma J."/>
        </authorList>
    </citation>
    <scope>NUCLEOTIDE SEQUENCE [LARGE SCALE GENOMIC DNA]</scope>
    <source>
        <strain evidence="2">JCM 4855</strain>
    </source>
</reference>
<gene>
    <name evidence="1" type="ORF">ACFQMH_37885</name>
</gene>
<accession>A0ABW2EAY7</accession>
<name>A0ABW2EAY7_9ACTN</name>
<protein>
    <submittedName>
        <fullName evidence="1">Uncharacterized protein</fullName>
    </submittedName>
</protein>
<evidence type="ECO:0000313" key="2">
    <source>
        <dbReference type="Proteomes" id="UP001596409"/>
    </source>
</evidence>
<sequence>MAFFTAMGGWIVDHRTGPHPLSLLEWPAPALGLEDLRPGGRTGVVVPALREEPEGARSRRSI</sequence>